<sequence length="36" mass="4314">MDNFEGRHRFQVKVFQCSLFTAALHGEKRKTICKRM</sequence>
<reference evidence="1" key="2">
    <citation type="journal article" date="2015" name="Data Brief">
        <title>Shoot transcriptome of the giant reed, Arundo donax.</title>
        <authorList>
            <person name="Barrero R.A."/>
            <person name="Guerrero F.D."/>
            <person name="Moolhuijzen P."/>
            <person name="Goolsby J.A."/>
            <person name="Tidwell J."/>
            <person name="Bellgard S.E."/>
            <person name="Bellgard M.I."/>
        </authorList>
    </citation>
    <scope>NUCLEOTIDE SEQUENCE</scope>
    <source>
        <tissue evidence="1">Shoot tissue taken approximately 20 cm above the soil surface</tissue>
    </source>
</reference>
<dbReference type="AlphaFoldDB" id="A0A0A9BDU3"/>
<reference evidence="1" key="1">
    <citation type="submission" date="2014-09" db="EMBL/GenBank/DDBJ databases">
        <authorList>
            <person name="Magalhaes I.L.F."/>
            <person name="Oliveira U."/>
            <person name="Santos F.R."/>
            <person name="Vidigal T.H.D.A."/>
            <person name="Brescovit A.D."/>
            <person name="Santos A.J."/>
        </authorList>
    </citation>
    <scope>NUCLEOTIDE SEQUENCE</scope>
    <source>
        <tissue evidence="1">Shoot tissue taken approximately 20 cm above the soil surface</tissue>
    </source>
</reference>
<name>A0A0A9BDU3_ARUDO</name>
<dbReference type="EMBL" id="GBRH01236394">
    <property type="protein sequence ID" value="JAD61501.1"/>
    <property type="molecule type" value="Transcribed_RNA"/>
</dbReference>
<evidence type="ECO:0000313" key="1">
    <source>
        <dbReference type="EMBL" id="JAD61501.1"/>
    </source>
</evidence>
<proteinExistence type="predicted"/>
<protein>
    <submittedName>
        <fullName evidence="1">Uncharacterized protein</fullName>
    </submittedName>
</protein>
<organism evidence="1">
    <name type="scientific">Arundo donax</name>
    <name type="common">Giant reed</name>
    <name type="synonym">Donax arundinaceus</name>
    <dbReference type="NCBI Taxonomy" id="35708"/>
    <lineage>
        <taxon>Eukaryota</taxon>
        <taxon>Viridiplantae</taxon>
        <taxon>Streptophyta</taxon>
        <taxon>Embryophyta</taxon>
        <taxon>Tracheophyta</taxon>
        <taxon>Spermatophyta</taxon>
        <taxon>Magnoliopsida</taxon>
        <taxon>Liliopsida</taxon>
        <taxon>Poales</taxon>
        <taxon>Poaceae</taxon>
        <taxon>PACMAD clade</taxon>
        <taxon>Arundinoideae</taxon>
        <taxon>Arundineae</taxon>
        <taxon>Arundo</taxon>
    </lineage>
</organism>
<accession>A0A0A9BDU3</accession>